<accession>A0A183UGN2</accession>
<dbReference type="GO" id="GO:0005524">
    <property type="term" value="F:ATP binding"/>
    <property type="evidence" value="ECO:0007669"/>
    <property type="project" value="InterPro"/>
</dbReference>
<dbReference type="SMART" id="SM00219">
    <property type="entry name" value="TyrKc"/>
    <property type="match status" value="1"/>
</dbReference>
<dbReference type="InterPro" id="IPR001245">
    <property type="entry name" value="Ser-Thr/Tyr_kinase_cat_dom"/>
</dbReference>
<dbReference type="GO" id="GO:0007169">
    <property type="term" value="P:cell surface receptor protein tyrosine kinase signaling pathway"/>
    <property type="evidence" value="ECO:0007669"/>
    <property type="project" value="TreeGrafter"/>
</dbReference>
<feature type="domain" description="Protein kinase" evidence="2">
    <location>
        <begin position="956"/>
        <end position="1286"/>
    </location>
</feature>
<dbReference type="Proteomes" id="UP000050794">
    <property type="component" value="Unassembled WGS sequence"/>
</dbReference>
<sequence length="1297" mass="145284">MVRSENYVWYADALYICCKICDEQISKYTLLSYMQRFYLRNYRVTFMAQATPSGNSEKHGGYCLNEYGASLRVQLQPDFGTHTCFSLVEAHYGSEALYHAGPLLIGRLPQYDPLARKLLMNSTGISEHLVDLTTFGGSGVAKYCYARYTYSPKKKPLVVTVEMGKAYGCTYGRGILHSRSCRKRTKICRSDRKFSGADEVIVECCCGGKHLCNQDMMFYNALTLIPSELQGLDHAKGMDRLMNPNVRIDAANDNARKMEIVFQQPNCYTESVYRSIFMWSIRSSLDENYQVFCNVHYDYAKKKIVSLLPHNNILLTTAASPRVYYTNGMCAFVEVRISSSVPEACPEDIYDMDDTLIGRIVYVCTCSAARRKGSEPCDRKLAKKTITKAKESASQLPFCYHGHVHHTSFGEAPSGFSPYRSKVVLRRYGGHESVIVLSGETRSGVYSEEDSITFTLCKLGCVLPNFDGKLASSFRNGQKFFRSVTLIRNNSIASPAFVKLLCADVARDMSLKGDIALLSDNTDTTTMQYFVVAVVREKLNAEEVAVESVLSFIFVSCGVSSYQFLRRLLNNKSECNVMYKTSGRTVPFSVGTRSGKESLRFHAITISPDGRASEERTSKWYSVQELCYTTTKMNLFVRRQVCFASSVKSTWDSLQVECECFLLVARTAVLKVLVNESVTVTIGWAPTSMPLICALDIEHSTGTSIWKHAFKPDSSLTITLSGLGFSNDYKLHIFPSSSGQRSSSSYGTLRFSTSACRYLTNDLYLCGNSLHSPLPVRDLRWKDDGAGGLAVHWDYDAASISSRLSFYFMVTIRPIFTIQNSECQFLDVNHSVVSEDIRSLAVGVSEWHCNYEAEVVVVDSKNRTSSSVFKRSVIPYKLPSDHGDSKVISSEFRGHSDISFIAFTVYDGSVTLLRLAASKRAFFEGELLNRPTRNGETGTSEREAQSGAEGNNCNQGAVTSSNSSGGFGRGHALYAEAASEEAVAVSDDDFSRYTPIVRSSTSGEISPAETIISVEFDRSDVTNRFGGDKTTWCRSFCSGRSSFLQDECTFRRLEARTVFYAVPFYDCLQLYGLVYECCEGGDLKCLLKRMHERAGELARDSTAIYRPIRNAAEYLCLRRYVHRDIAARNVLLSKHLSSDPFELVPDQTVKIADFGMCIALGDADEVIRKRKCCVPYKWLPYEFWTHNTYGFEGDVWEFGCFLIEVVTFGGDPCVIVQCNELYRPRADIEQYLSRLSTGFTSLLVPLCHLFRTTNELSSISLVPLIGRCLTVDKSQRATFEEISGYLRNFSPRNVSIV</sequence>
<evidence type="ECO:0000313" key="5">
    <source>
        <dbReference type="WBParaSite" id="TCNE_0000765201-mRNA-1"/>
    </source>
</evidence>
<feature type="compositionally biased region" description="Polar residues" evidence="1">
    <location>
        <begin position="948"/>
        <end position="964"/>
    </location>
</feature>
<keyword evidence="4" id="KW-1185">Reference proteome</keyword>
<evidence type="ECO:0000313" key="3">
    <source>
        <dbReference type="EMBL" id="VDM38973.1"/>
    </source>
</evidence>
<evidence type="ECO:0000256" key="1">
    <source>
        <dbReference type="SAM" id="MobiDB-lite"/>
    </source>
</evidence>
<dbReference type="PROSITE" id="PS50011">
    <property type="entry name" value="PROTEIN_KINASE_DOM"/>
    <property type="match status" value="1"/>
</dbReference>
<dbReference type="InterPro" id="IPR011009">
    <property type="entry name" value="Kinase-like_dom_sf"/>
</dbReference>
<organism evidence="4 5">
    <name type="scientific">Toxocara canis</name>
    <name type="common">Canine roundworm</name>
    <dbReference type="NCBI Taxonomy" id="6265"/>
    <lineage>
        <taxon>Eukaryota</taxon>
        <taxon>Metazoa</taxon>
        <taxon>Ecdysozoa</taxon>
        <taxon>Nematoda</taxon>
        <taxon>Chromadorea</taxon>
        <taxon>Rhabditida</taxon>
        <taxon>Spirurina</taxon>
        <taxon>Ascaridomorpha</taxon>
        <taxon>Ascaridoidea</taxon>
        <taxon>Toxocaridae</taxon>
        <taxon>Toxocara</taxon>
    </lineage>
</organism>
<dbReference type="PANTHER" id="PTHR24416">
    <property type="entry name" value="TYROSINE-PROTEIN KINASE RECEPTOR"/>
    <property type="match status" value="1"/>
</dbReference>
<dbReference type="WBParaSite" id="TCNE_0000765201-mRNA-1">
    <property type="protein sequence ID" value="TCNE_0000765201-mRNA-1"/>
    <property type="gene ID" value="TCNE_0000765201"/>
</dbReference>
<gene>
    <name evidence="3" type="ORF">TCNE_LOCUS7652</name>
</gene>
<dbReference type="EMBL" id="UYWY01019728">
    <property type="protein sequence ID" value="VDM38973.1"/>
    <property type="molecule type" value="Genomic_DNA"/>
</dbReference>
<dbReference type="Pfam" id="PF07714">
    <property type="entry name" value="PK_Tyr_Ser-Thr"/>
    <property type="match status" value="1"/>
</dbReference>
<evidence type="ECO:0000259" key="2">
    <source>
        <dbReference type="PROSITE" id="PS50011"/>
    </source>
</evidence>
<dbReference type="PROSITE" id="PS00109">
    <property type="entry name" value="PROTEIN_KINASE_TYR"/>
    <property type="match status" value="1"/>
</dbReference>
<feature type="region of interest" description="Disordered" evidence="1">
    <location>
        <begin position="930"/>
        <end position="965"/>
    </location>
</feature>
<dbReference type="InterPro" id="IPR020635">
    <property type="entry name" value="Tyr_kinase_cat_dom"/>
</dbReference>
<dbReference type="GO" id="GO:0043235">
    <property type="term" value="C:receptor complex"/>
    <property type="evidence" value="ECO:0007669"/>
    <property type="project" value="TreeGrafter"/>
</dbReference>
<reference evidence="3 4" key="2">
    <citation type="submission" date="2018-11" db="EMBL/GenBank/DDBJ databases">
        <authorList>
            <consortium name="Pathogen Informatics"/>
        </authorList>
    </citation>
    <scope>NUCLEOTIDE SEQUENCE [LARGE SCALE GENOMIC DNA]</scope>
</reference>
<dbReference type="Gene3D" id="1.10.510.10">
    <property type="entry name" value="Transferase(Phosphotransferase) domain 1"/>
    <property type="match status" value="1"/>
</dbReference>
<name>A0A183UGN2_TOXCA</name>
<evidence type="ECO:0000313" key="4">
    <source>
        <dbReference type="Proteomes" id="UP000050794"/>
    </source>
</evidence>
<dbReference type="GO" id="GO:0005886">
    <property type="term" value="C:plasma membrane"/>
    <property type="evidence" value="ECO:0007669"/>
    <property type="project" value="TreeGrafter"/>
</dbReference>
<reference evidence="5" key="1">
    <citation type="submission" date="2016-06" db="UniProtKB">
        <authorList>
            <consortium name="WormBaseParasite"/>
        </authorList>
    </citation>
    <scope>IDENTIFICATION</scope>
</reference>
<dbReference type="GO" id="GO:0004714">
    <property type="term" value="F:transmembrane receptor protein tyrosine kinase activity"/>
    <property type="evidence" value="ECO:0007669"/>
    <property type="project" value="TreeGrafter"/>
</dbReference>
<dbReference type="SUPFAM" id="SSF56112">
    <property type="entry name" value="Protein kinase-like (PK-like)"/>
    <property type="match status" value="1"/>
</dbReference>
<proteinExistence type="predicted"/>
<dbReference type="InterPro" id="IPR050122">
    <property type="entry name" value="RTK"/>
</dbReference>
<dbReference type="InterPro" id="IPR008266">
    <property type="entry name" value="Tyr_kinase_AS"/>
</dbReference>
<dbReference type="PANTHER" id="PTHR24416:SF611">
    <property type="entry name" value="TYROSINE-PROTEIN KINASE TRANSMEMBRANE RECEPTOR ROR"/>
    <property type="match status" value="1"/>
</dbReference>
<protein>
    <submittedName>
        <fullName evidence="5">Protein kinase domain-containing protein</fullName>
    </submittedName>
</protein>
<dbReference type="InterPro" id="IPR000719">
    <property type="entry name" value="Prot_kinase_dom"/>
</dbReference>